<evidence type="ECO:0000256" key="1">
    <source>
        <dbReference type="ARBA" id="ARBA00004123"/>
    </source>
</evidence>
<dbReference type="SUPFAM" id="SSF57701">
    <property type="entry name" value="Zn2/Cys6 DNA-binding domain"/>
    <property type="match status" value="1"/>
</dbReference>
<feature type="region of interest" description="Disordered" evidence="7">
    <location>
        <begin position="117"/>
        <end position="294"/>
    </location>
</feature>
<keyword evidence="10" id="KW-1185">Reference proteome</keyword>
<reference evidence="9" key="1">
    <citation type="submission" date="2020-11" db="EMBL/GenBank/DDBJ databases">
        <authorList>
            <consortium name="DOE Joint Genome Institute"/>
            <person name="Ahrendt S."/>
            <person name="Riley R."/>
            <person name="Andreopoulos W."/>
            <person name="LaButti K."/>
            <person name="Pangilinan J."/>
            <person name="Ruiz-duenas F.J."/>
            <person name="Barrasa J.M."/>
            <person name="Sanchez-Garcia M."/>
            <person name="Camarero S."/>
            <person name="Miyauchi S."/>
            <person name="Serrano A."/>
            <person name="Linde D."/>
            <person name="Babiker R."/>
            <person name="Drula E."/>
            <person name="Ayuso-Fernandez I."/>
            <person name="Pacheco R."/>
            <person name="Padilla G."/>
            <person name="Ferreira P."/>
            <person name="Barriuso J."/>
            <person name="Kellner H."/>
            <person name="Castanera R."/>
            <person name="Alfaro M."/>
            <person name="Ramirez L."/>
            <person name="Pisabarro A.G."/>
            <person name="Kuo A."/>
            <person name="Tritt A."/>
            <person name="Lipzen A."/>
            <person name="He G."/>
            <person name="Yan M."/>
            <person name="Ng V."/>
            <person name="Cullen D."/>
            <person name="Martin F."/>
            <person name="Rosso M.-N."/>
            <person name="Henrissat B."/>
            <person name="Hibbett D."/>
            <person name="Martinez A.T."/>
            <person name="Grigoriev I.V."/>
        </authorList>
    </citation>
    <scope>NUCLEOTIDE SEQUENCE</scope>
    <source>
        <strain evidence="9">AH 44721</strain>
    </source>
</reference>
<evidence type="ECO:0000256" key="7">
    <source>
        <dbReference type="SAM" id="MobiDB-lite"/>
    </source>
</evidence>
<dbReference type="GO" id="GO:0000981">
    <property type="term" value="F:DNA-binding transcription factor activity, RNA polymerase II-specific"/>
    <property type="evidence" value="ECO:0007669"/>
    <property type="project" value="InterPro"/>
</dbReference>
<keyword evidence="4" id="KW-0238">DNA-binding</keyword>
<name>A0A9P5P3K2_GYMJU</name>
<keyword evidence="2" id="KW-0479">Metal-binding</keyword>
<evidence type="ECO:0000256" key="6">
    <source>
        <dbReference type="ARBA" id="ARBA00023242"/>
    </source>
</evidence>
<evidence type="ECO:0000256" key="3">
    <source>
        <dbReference type="ARBA" id="ARBA00023015"/>
    </source>
</evidence>
<comment type="caution">
    <text evidence="9">The sequence shown here is derived from an EMBL/GenBank/DDBJ whole genome shotgun (WGS) entry which is preliminary data.</text>
</comment>
<dbReference type="SMART" id="SM00066">
    <property type="entry name" value="GAL4"/>
    <property type="match status" value="1"/>
</dbReference>
<dbReference type="InterPro" id="IPR007219">
    <property type="entry name" value="XnlR_reg_dom"/>
</dbReference>
<dbReference type="PROSITE" id="PS50048">
    <property type="entry name" value="ZN2_CY6_FUNGAL_2"/>
    <property type="match status" value="1"/>
</dbReference>
<dbReference type="OrthoDB" id="4454541at2759"/>
<dbReference type="EMBL" id="JADNYJ010000002">
    <property type="protein sequence ID" value="KAF8913025.1"/>
    <property type="molecule type" value="Genomic_DNA"/>
</dbReference>
<dbReference type="GO" id="GO:0006351">
    <property type="term" value="P:DNA-templated transcription"/>
    <property type="evidence" value="ECO:0007669"/>
    <property type="project" value="InterPro"/>
</dbReference>
<feature type="region of interest" description="Disordered" evidence="7">
    <location>
        <begin position="1"/>
        <end position="31"/>
    </location>
</feature>
<dbReference type="PROSITE" id="PS00463">
    <property type="entry name" value="ZN2_CY6_FUNGAL_1"/>
    <property type="match status" value="1"/>
</dbReference>
<dbReference type="InterPro" id="IPR001138">
    <property type="entry name" value="Zn2Cys6_DnaBD"/>
</dbReference>
<keyword evidence="5" id="KW-0804">Transcription</keyword>
<feature type="compositionally biased region" description="Basic and acidic residues" evidence="7">
    <location>
        <begin position="315"/>
        <end position="326"/>
    </location>
</feature>
<dbReference type="GO" id="GO:0008270">
    <property type="term" value="F:zinc ion binding"/>
    <property type="evidence" value="ECO:0007669"/>
    <property type="project" value="InterPro"/>
</dbReference>
<dbReference type="Gene3D" id="4.10.240.10">
    <property type="entry name" value="Zn(2)-C6 fungal-type DNA-binding domain"/>
    <property type="match status" value="1"/>
</dbReference>
<dbReference type="SMART" id="SM00906">
    <property type="entry name" value="Fungal_trans"/>
    <property type="match status" value="1"/>
</dbReference>
<evidence type="ECO:0000313" key="9">
    <source>
        <dbReference type="EMBL" id="KAF8913025.1"/>
    </source>
</evidence>
<evidence type="ECO:0000256" key="4">
    <source>
        <dbReference type="ARBA" id="ARBA00023125"/>
    </source>
</evidence>
<feature type="compositionally biased region" description="Polar residues" evidence="7">
    <location>
        <begin position="206"/>
        <end position="220"/>
    </location>
</feature>
<dbReference type="InterPro" id="IPR036864">
    <property type="entry name" value="Zn2-C6_fun-type_DNA-bd_sf"/>
</dbReference>
<feature type="compositionally biased region" description="Polar residues" evidence="7">
    <location>
        <begin position="144"/>
        <end position="198"/>
    </location>
</feature>
<sequence length="901" mass="100411">MESTPSNSPVIKKQEDEDKSDKRDIKPVPKTLNRVPRACNACRKQKMRCEGADNPPCRRCRNTGLECLFEKPSREATLTGEAGLERIRSLEAHVAEIRQTQTTISNTLSELVHHLRNGGIPARSPSTYPSSSFQQSPSLNSPSISTPTVSHQHASPSNTTASFASGSQPRQQRSVTYQSPSVPPSGQAQEDVHQSQLSPMYGNFPSGGSNYNAHNQTTSGPVLPPFSSIQTMGPPVSQQANISSIRYQSSEPGYRGSSSKYPSGSKRHAPPSSNVTSADSSDFDDEDGGELPASGLVAPWEVLRGLADVAIERAAKENGDSSEPHSRTRTPSPERQSRPSKKRKIRHKLPQGLTFTDVVTKGIITEAEARELFKMFSPFICALSRNANFLTVFMMVVLHSYLVPRPVFDSTTDTYDALHERSPFAVDTICMVAARVRDGGGKPSEIHRRCLEEVQAISSATLFAPVLRSEAVQSMLLVSGWSDNGWLSGGHAVRMAMELSMHQAWPRLLKRMKANMADANEDRNLVIASRTWFCLYLFEHQLSYGTGRPAVLKDDESIKECRYLLNHPLAIEDDMRLVSTVELIAIRERVHNAMAPFEGPVLQDHFLVLNRANNDFIQWYKVWDEAFSRKYEDAAFYRQSLQIQHLHAELFHNATALRGINGPEDVQNMPPAQRALAIRSIQIARQGLDITVNSPAYRKGMTYAVHYTHATATFAASFLLRLGRLFPNDCDIVEVRNQVERLANLMAEIPGKRYALTLQLMLKRSKRRKDNSTSRSPKISRDSQRSLVMAVDHPPHLGPAPPPQPGTSEQFSPPYDMVYTQENQPHVSHVSVNPMPQHFPHLPHPNFIEAEQIWRGLEQTSVEQLPVWISDQSLGGQSFSQHGIDAFIIPPEYLPPAPQIW</sequence>
<feature type="domain" description="Zn(2)-C6 fungal-type" evidence="8">
    <location>
        <begin position="38"/>
        <end position="69"/>
    </location>
</feature>
<dbReference type="PANTHER" id="PTHR31845:SF17">
    <property type="entry name" value="ZN(II)2CYS6 TRANSCRIPTION FACTOR (EUROFUNG)"/>
    <property type="match status" value="1"/>
</dbReference>
<evidence type="ECO:0000256" key="2">
    <source>
        <dbReference type="ARBA" id="ARBA00022723"/>
    </source>
</evidence>
<feature type="compositionally biased region" description="Low complexity" evidence="7">
    <location>
        <begin position="121"/>
        <end position="143"/>
    </location>
</feature>
<feature type="compositionally biased region" description="Pro residues" evidence="7">
    <location>
        <begin position="796"/>
        <end position="805"/>
    </location>
</feature>
<dbReference type="AlphaFoldDB" id="A0A9P5P3K2"/>
<evidence type="ECO:0000256" key="5">
    <source>
        <dbReference type="ARBA" id="ARBA00023163"/>
    </source>
</evidence>
<keyword evidence="3" id="KW-0805">Transcription regulation</keyword>
<dbReference type="CDD" id="cd00067">
    <property type="entry name" value="GAL4"/>
    <property type="match status" value="1"/>
</dbReference>
<dbReference type="Proteomes" id="UP000724874">
    <property type="component" value="Unassembled WGS sequence"/>
</dbReference>
<comment type="subcellular location">
    <subcellularLocation>
        <location evidence="1">Nucleus</location>
    </subcellularLocation>
</comment>
<proteinExistence type="predicted"/>
<evidence type="ECO:0000313" key="10">
    <source>
        <dbReference type="Proteomes" id="UP000724874"/>
    </source>
</evidence>
<organism evidence="9 10">
    <name type="scientific">Gymnopilus junonius</name>
    <name type="common">Spectacular rustgill mushroom</name>
    <name type="synonym">Gymnopilus spectabilis subsp. junonius</name>
    <dbReference type="NCBI Taxonomy" id="109634"/>
    <lineage>
        <taxon>Eukaryota</taxon>
        <taxon>Fungi</taxon>
        <taxon>Dikarya</taxon>
        <taxon>Basidiomycota</taxon>
        <taxon>Agaricomycotina</taxon>
        <taxon>Agaricomycetes</taxon>
        <taxon>Agaricomycetidae</taxon>
        <taxon>Agaricales</taxon>
        <taxon>Agaricineae</taxon>
        <taxon>Hymenogastraceae</taxon>
        <taxon>Gymnopilus</taxon>
    </lineage>
</organism>
<feature type="compositionally biased region" description="Basic residues" evidence="7">
    <location>
        <begin position="338"/>
        <end position="347"/>
    </location>
</feature>
<feature type="compositionally biased region" description="Polar residues" evidence="7">
    <location>
        <begin position="227"/>
        <end position="262"/>
    </location>
</feature>
<dbReference type="InterPro" id="IPR051089">
    <property type="entry name" value="prtT"/>
</dbReference>
<keyword evidence="6" id="KW-0539">Nucleus</keyword>
<gene>
    <name evidence="9" type="ORF">CPB84DRAFT_1700625</name>
</gene>
<dbReference type="Pfam" id="PF00172">
    <property type="entry name" value="Zn_clus"/>
    <property type="match status" value="1"/>
</dbReference>
<dbReference type="GO" id="GO:0005634">
    <property type="term" value="C:nucleus"/>
    <property type="evidence" value="ECO:0007669"/>
    <property type="project" value="UniProtKB-SubCell"/>
</dbReference>
<evidence type="ECO:0000259" key="8">
    <source>
        <dbReference type="PROSITE" id="PS50048"/>
    </source>
</evidence>
<feature type="region of interest" description="Disordered" evidence="7">
    <location>
        <begin position="315"/>
        <end position="347"/>
    </location>
</feature>
<feature type="compositionally biased region" description="Basic and acidic residues" evidence="7">
    <location>
        <begin position="12"/>
        <end position="27"/>
    </location>
</feature>
<dbReference type="PANTHER" id="PTHR31845">
    <property type="entry name" value="FINGER DOMAIN PROTEIN, PUTATIVE-RELATED"/>
    <property type="match status" value="1"/>
</dbReference>
<dbReference type="CDD" id="cd12148">
    <property type="entry name" value="fungal_TF_MHR"/>
    <property type="match status" value="1"/>
</dbReference>
<dbReference type="GO" id="GO:0000976">
    <property type="term" value="F:transcription cis-regulatory region binding"/>
    <property type="evidence" value="ECO:0007669"/>
    <property type="project" value="TreeGrafter"/>
</dbReference>
<accession>A0A9P5P3K2</accession>
<protein>
    <recommendedName>
        <fullName evidence="8">Zn(2)-C6 fungal-type domain-containing protein</fullName>
    </recommendedName>
</protein>
<feature type="region of interest" description="Disordered" evidence="7">
    <location>
        <begin position="765"/>
        <end position="811"/>
    </location>
</feature>